<dbReference type="Proteomes" id="UP001054837">
    <property type="component" value="Unassembled WGS sequence"/>
</dbReference>
<evidence type="ECO:0000313" key="2">
    <source>
        <dbReference type="EMBL" id="GIY51911.1"/>
    </source>
</evidence>
<keyword evidence="3" id="KW-1185">Reference proteome</keyword>
<protein>
    <submittedName>
        <fullName evidence="2">Uncharacterized protein</fullName>
    </submittedName>
</protein>
<dbReference type="AlphaFoldDB" id="A0AAV4U2B6"/>
<gene>
    <name evidence="2" type="ORF">CDAR_596981</name>
</gene>
<reference evidence="2 3" key="1">
    <citation type="submission" date="2021-06" db="EMBL/GenBank/DDBJ databases">
        <title>Caerostris darwini draft genome.</title>
        <authorList>
            <person name="Kono N."/>
            <person name="Arakawa K."/>
        </authorList>
    </citation>
    <scope>NUCLEOTIDE SEQUENCE [LARGE SCALE GENOMIC DNA]</scope>
</reference>
<dbReference type="EMBL" id="BPLQ01010622">
    <property type="protein sequence ID" value="GIY51911.1"/>
    <property type="molecule type" value="Genomic_DNA"/>
</dbReference>
<feature type="region of interest" description="Disordered" evidence="1">
    <location>
        <begin position="22"/>
        <end position="114"/>
    </location>
</feature>
<feature type="compositionally biased region" description="Low complexity" evidence="1">
    <location>
        <begin position="68"/>
        <end position="79"/>
    </location>
</feature>
<feature type="compositionally biased region" description="Basic and acidic residues" evidence="1">
    <location>
        <begin position="46"/>
        <end position="55"/>
    </location>
</feature>
<organism evidence="2 3">
    <name type="scientific">Caerostris darwini</name>
    <dbReference type="NCBI Taxonomy" id="1538125"/>
    <lineage>
        <taxon>Eukaryota</taxon>
        <taxon>Metazoa</taxon>
        <taxon>Ecdysozoa</taxon>
        <taxon>Arthropoda</taxon>
        <taxon>Chelicerata</taxon>
        <taxon>Arachnida</taxon>
        <taxon>Araneae</taxon>
        <taxon>Araneomorphae</taxon>
        <taxon>Entelegynae</taxon>
        <taxon>Araneoidea</taxon>
        <taxon>Araneidae</taxon>
        <taxon>Caerostris</taxon>
    </lineage>
</organism>
<accession>A0AAV4U2B6</accession>
<proteinExistence type="predicted"/>
<evidence type="ECO:0000256" key="1">
    <source>
        <dbReference type="SAM" id="MobiDB-lite"/>
    </source>
</evidence>
<sequence length="114" mass="13081">MKKWRCNVENLHSFHKESPWRRFPAGSGKRFVEGNNAFPHHQSVGRPRDRRGERGGRRRLHVTPDIIVGAQQDGQVQAGSPDRFLGDLPGHRHQEGSPYLQGHRRHVSTMFGDQ</sequence>
<comment type="caution">
    <text evidence="2">The sequence shown here is derived from an EMBL/GenBank/DDBJ whole genome shotgun (WGS) entry which is preliminary data.</text>
</comment>
<name>A0AAV4U2B6_9ARAC</name>
<evidence type="ECO:0000313" key="3">
    <source>
        <dbReference type="Proteomes" id="UP001054837"/>
    </source>
</evidence>